<dbReference type="Pfam" id="PF00271">
    <property type="entry name" value="Helicase_C"/>
    <property type="match status" value="1"/>
</dbReference>
<evidence type="ECO:0000256" key="1">
    <source>
        <dbReference type="ARBA" id="ARBA00022515"/>
    </source>
</evidence>
<feature type="binding site" evidence="12">
    <location>
        <position position="446"/>
    </location>
    <ligand>
        <name>Zn(2+)</name>
        <dbReference type="ChEBI" id="CHEBI:29105"/>
        <label>2</label>
    </ligand>
</feature>
<evidence type="ECO:0000259" key="13">
    <source>
        <dbReference type="PROSITE" id="PS51192"/>
    </source>
</evidence>
<feature type="binding site" evidence="12">
    <location>
        <position position="419"/>
    </location>
    <ligand>
        <name>Zn(2+)</name>
        <dbReference type="ChEBI" id="CHEBI:29105"/>
        <label>1</label>
    </ligand>
</feature>
<dbReference type="Gene3D" id="3.40.1440.60">
    <property type="entry name" value="PriA, 3(prime) DNA-binding domain"/>
    <property type="match status" value="1"/>
</dbReference>
<dbReference type="AlphaFoldDB" id="A0A395W828"/>
<dbReference type="InterPro" id="IPR011545">
    <property type="entry name" value="DEAD/DEAH_box_helicase_dom"/>
</dbReference>
<dbReference type="GO" id="GO:0005524">
    <property type="term" value="F:ATP binding"/>
    <property type="evidence" value="ECO:0007669"/>
    <property type="project" value="UniProtKB-UniRule"/>
</dbReference>
<feature type="binding site" evidence="12">
    <location>
        <position position="456"/>
    </location>
    <ligand>
        <name>Zn(2+)</name>
        <dbReference type="ChEBI" id="CHEBI:29105"/>
        <label>1</label>
    </ligand>
</feature>
<comment type="cofactor">
    <cofactor evidence="12">
        <name>Zn(2+)</name>
        <dbReference type="ChEBI" id="CHEBI:29105"/>
    </cofactor>
    <text evidence="12">Binds 2 zinc ions per subunit.</text>
</comment>
<evidence type="ECO:0000256" key="4">
    <source>
        <dbReference type="ARBA" id="ARBA00022741"/>
    </source>
</evidence>
<dbReference type="InterPro" id="IPR042115">
    <property type="entry name" value="PriA_3primeBD_sf"/>
</dbReference>
<dbReference type="InterPro" id="IPR040498">
    <property type="entry name" value="PriA_CRR"/>
</dbReference>
<feature type="domain" description="Helicase C-terminal" evidence="14">
    <location>
        <begin position="397"/>
        <end position="609"/>
    </location>
</feature>
<feature type="binding site" evidence="12">
    <location>
        <position position="428"/>
    </location>
    <ligand>
        <name>Zn(2+)</name>
        <dbReference type="ChEBI" id="CHEBI:29105"/>
        <label>2</label>
    </ligand>
</feature>
<dbReference type="EMBL" id="QRYQ01000023">
    <property type="protein sequence ID" value="RGU89784.1"/>
    <property type="molecule type" value="Genomic_DNA"/>
</dbReference>
<accession>A0A395W828</accession>
<dbReference type="RefSeq" id="WP_118325700.1">
    <property type="nucleotide sequence ID" value="NZ_JAJFOZ010000092.1"/>
</dbReference>
<keyword evidence="9 12" id="KW-0238">DNA-binding</keyword>
<dbReference type="PANTHER" id="PTHR30580">
    <property type="entry name" value="PRIMOSOMAL PROTEIN N"/>
    <property type="match status" value="1"/>
</dbReference>
<dbReference type="InterPro" id="IPR014001">
    <property type="entry name" value="Helicase_ATP-bd"/>
</dbReference>
<evidence type="ECO:0000259" key="14">
    <source>
        <dbReference type="PROSITE" id="PS51194"/>
    </source>
</evidence>
<feature type="binding site" evidence="12">
    <location>
        <position position="443"/>
    </location>
    <ligand>
        <name>Zn(2+)</name>
        <dbReference type="ChEBI" id="CHEBI:29105"/>
        <label>2</label>
    </ligand>
</feature>
<comment type="similarity">
    <text evidence="12">Belongs to the helicase family. PriA subfamily.</text>
</comment>
<evidence type="ECO:0000313" key="16">
    <source>
        <dbReference type="Proteomes" id="UP000265489"/>
    </source>
</evidence>
<dbReference type="GO" id="GO:0016887">
    <property type="term" value="F:ATP hydrolysis activity"/>
    <property type="evidence" value="ECO:0007669"/>
    <property type="project" value="RHEA"/>
</dbReference>
<dbReference type="InterPro" id="IPR027417">
    <property type="entry name" value="P-loop_NTPase"/>
</dbReference>
<keyword evidence="5 12" id="KW-0378">Hydrolase</keyword>
<organism evidence="15 16">
    <name type="scientific">Holdemanella biformis</name>
    <dbReference type="NCBI Taxonomy" id="1735"/>
    <lineage>
        <taxon>Bacteria</taxon>
        <taxon>Bacillati</taxon>
        <taxon>Bacillota</taxon>
        <taxon>Erysipelotrichia</taxon>
        <taxon>Erysipelotrichales</taxon>
        <taxon>Erysipelotrichaceae</taxon>
        <taxon>Holdemanella</taxon>
    </lineage>
</organism>
<dbReference type="GO" id="GO:1990077">
    <property type="term" value="C:primosome complex"/>
    <property type="evidence" value="ECO:0007669"/>
    <property type="project" value="UniProtKB-UniRule"/>
</dbReference>
<keyword evidence="2 12" id="KW-0235">DNA replication</keyword>
<dbReference type="PROSITE" id="PS51192">
    <property type="entry name" value="HELICASE_ATP_BIND_1"/>
    <property type="match status" value="1"/>
</dbReference>
<dbReference type="SUPFAM" id="SSF52540">
    <property type="entry name" value="P-loop containing nucleoside triphosphate hydrolases"/>
    <property type="match status" value="2"/>
</dbReference>
<dbReference type="InterPro" id="IPR001650">
    <property type="entry name" value="Helicase_C-like"/>
</dbReference>
<dbReference type="InterPro" id="IPR005259">
    <property type="entry name" value="PriA"/>
</dbReference>
<feature type="domain" description="Helicase ATP-binding" evidence="13">
    <location>
        <begin position="193"/>
        <end position="359"/>
    </location>
</feature>
<evidence type="ECO:0000256" key="7">
    <source>
        <dbReference type="ARBA" id="ARBA00022833"/>
    </source>
</evidence>
<keyword evidence="10 12" id="KW-0413">Isomerase</keyword>
<comment type="subunit">
    <text evidence="12">Component of the replication restart primosome.</text>
</comment>
<feature type="binding site" evidence="12">
    <location>
        <position position="459"/>
    </location>
    <ligand>
        <name>Zn(2+)</name>
        <dbReference type="ChEBI" id="CHEBI:29105"/>
        <label>1</label>
    </ligand>
</feature>
<keyword evidence="8 12" id="KW-0067">ATP-binding</keyword>
<sequence length="697" mass="80550">MLINVYVEYNRLRNTFTYSCEQDVEVGCRVRVEFNNRTLVGFVEEIDVESDFKNIKPVIEVIDEKPLLNNELKLLANYMADFYASSKVTCYKTMLPPALRPSSKHSKIIYEDYAVLKESNETLTSRQKEVLEMFNYPCKMSELRKVSPSITKVLLEKGYIGIEKRIKDSNTHVTSISDVQHELTIEQKDAISKITSTEKMVSLLHGVTGSGKTEVFLRLAENVLSCGKQVLFLVPEIGLTPMMIQRVQARFKQKIAIYHSGLNAQEKLEQYNLVKDHKVDIVVGTRSACFMPFSSLGLILMDEEHDSSYKQDNTPRYHTRDIVLFRAAYHKCKVILASATPSLESYARAYKNVYELIELKNRIHEMPEICLVDMKKERITNGLSETLLQAIHKRLSKKEQVILLLNRRGYLPVVRCSDCGHVRICPDCGVALTYHKNQNALVCHCCGRQFKFMEECPSCHSKNYFKAGMGTERLEEQIVEIFKDHHVVRMDADSTRKKNAHEKLLQEFEESGDLLIGTQMVAKGLDFERVTLVGILNADATLCRNDYRASETAYEMLEQASGRSGRGKLKGEVMIQTFDPDHFVMQCVKMHDYKRFFNQEMQYRHLGMYPPYVYLCTLIFTHFDFNEAYKQASAAKEYFSSLRVLGPIEIRMQQKKHRVRLILKSKDDKLLHELVQNYLDETKQIVDVNMHPIMMEE</sequence>
<dbReference type="HAMAP" id="MF_00983">
    <property type="entry name" value="PriA"/>
    <property type="match status" value="1"/>
</dbReference>
<evidence type="ECO:0000256" key="2">
    <source>
        <dbReference type="ARBA" id="ARBA00022705"/>
    </source>
</evidence>
<dbReference type="InterPro" id="IPR041236">
    <property type="entry name" value="PriA_C"/>
</dbReference>
<evidence type="ECO:0000256" key="3">
    <source>
        <dbReference type="ARBA" id="ARBA00022723"/>
    </source>
</evidence>
<reference evidence="15 16" key="1">
    <citation type="submission" date="2018-08" db="EMBL/GenBank/DDBJ databases">
        <title>A genome reference for cultivated species of the human gut microbiota.</title>
        <authorList>
            <person name="Zou Y."/>
            <person name="Xue W."/>
            <person name="Luo G."/>
        </authorList>
    </citation>
    <scope>NUCLEOTIDE SEQUENCE [LARGE SCALE GENOMIC DNA]</scope>
    <source>
        <strain evidence="15 16">AF15-20</strain>
    </source>
</reference>
<dbReference type="Proteomes" id="UP000265489">
    <property type="component" value="Unassembled WGS sequence"/>
</dbReference>
<keyword evidence="4 12" id="KW-0547">Nucleotide-binding</keyword>
<dbReference type="PANTHER" id="PTHR30580:SF1">
    <property type="entry name" value="COMF OPERON PROTEIN 1"/>
    <property type="match status" value="1"/>
</dbReference>
<dbReference type="InterPro" id="IPR041222">
    <property type="entry name" value="PriA_3primeBD"/>
</dbReference>
<evidence type="ECO:0000256" key="8">
    <source>
        <dbReference type="ARBA" id="ARBA00022840"/>
    </source>
</evidence>
<name>A0A395W828_9FIRM</name>
<dbReference type="GO" id="GO:0006310">
    <property type="term" value="P:DNA recombination"/>
    <property type="evidence" value="ECO:0007669"/>
    <property type="project" value="InterPro"/>
</dbReference>
<dbReference type="GO" id="GO:0006302">
    <property type="term" value="P:double-strand break repair"/>
    <property type="evidence" value="ECO:0007669"/>
    <property type="project" value="InterPro"/>
</dbReference>
<comment type="catalytic activity">
    <reaction evidence="11 12">
        <text>ATP + H2O = ADP + phosphate + H(+)</text>
        <dbReference type="Rhea" id="RHEA:13065"/>
        <dbReference type="ChEBI" id="CHEBI:15377"/>
        <dbReference type="ChEBI" id="CHEBI:15378"/>
        <dbReference type="ChEBI" id="CHEBI:30616"/>
        <dbReference type="ChEBI" id="CHEBI:43474"/>
        <dbReference type="ChEBI" id="CHEBI:456216"/>
        <dbReference type="EC" id="5.6.2.4"/>
    </reaction>
</comment>
<dbReference type="SMART" id="SM00487">
    <property type="entry name" value="DEXDc"/>
    <property type="match status" value="1"/>
</dbReference>
<evidence type="ECO:0000256" key="10">
    <source>
        <dbReference type="ARBA" id="ARBA00023235"/>
    </source>
</evidence>
<dbReference type="GO" id="GO:0006270">
    <property type="term" value="P:DNA replication initiation"/>
    <property type="evidence" value="ECO:0007669"/>
    <property type="project" value="TreeGrafter"/>
</dbReference>
<dbReference type="Pfam" id="PF17764">
    <property type="entry name" value="PriA_3primeBD"/>
    <property type="match status" value="1"/>
</dbReference>
<dbReference type="CDD" id="cd18804">
    <property type="entry name" value="SF2_C_priA"/>
    <property type="match status" value="1"/>
</dbReference>
<gene>
    <name evidence="12 15" type="primary">priA</name>
    <name evidence="15" type="ORF">DWW32_10300</name>
</gene>
<evidence type="ECO:0000256" key="11">
    <source>
        <dbReference type="ARBA" id="ARBA00048988"/>
    </source>
</evidence>
<proteinExistence type="inferred from homology"/>
<comment type="catalytic activity">
    <reaction evidence="12">
        <text>Couples ATP hydrolysis with the unwinding of duplex DNA by translocating in the 3'-5' direction.</text>
        <dbReference type="EC" id="5.6.2.4"/>
    </reaction>
</comment>
<evidence type="ECO:0000256" key="12">
    <source>
        <dbReference type="HAMAP-Rule" id="MF_00983"/>
    </source>
</evidence>
<dbReference type="NCBIfam" id="TIGR00595">
    <property type="entry name" value="priA"/>
    <property type="match status" value="1"/>
</dbReference>
<dbReference type="GeneID" id="66580272"/>
<dbReference type="EC" id="5.6.2.4" evidence="12"/>
<dbReference type="FunFam" id="3.40.50.300:FF:000489">
    <property type="entry name" value="Primosome assembly protein PriA"/>
    <property type="match status" value="1"/>
</dbReference>
<dbReference type="Gene3D" id="3.40.50.300">
    <property type="entry name" value="P-loop containing nucleotide triphosphate hydrolases"/>
    <property type="match status" value="2"/>
</dbReference>
<dbReference type="GO" id="GO:0043138">
    <property type="term" value="F:3'-5' DNA helicase activity"/>
    <property type="evidence" value="ECO:0007669"/>
    <property type="project" value="UniProtKB-EC"/>
</dbReference>
<dbReference type="GO" id="GO:0006269">
    <property type="term" value="P:DNA replication, synthesis of primer"/>
    <property type="evidence" value="ECO:0007669"/>
    <property type="project" value="UniProtKB-KW"/>
</dbReference>
<keyword evidence="1 12" id="KW-0639">Primosome</keyword>
<dbReference type="CDD" id="cd17929">
    <property type="entry name" value="DEXHc_priA"/>
    <property type="match status" value="1"/>
</dbReference>
<evidence type="ECO:0000256" key="6">
    <source>
        <dbReference type="ARBA" id="ARBA00022806"/>
    </source>
</evidence>
<dbReference type="GO" id="GO:0008270">
    <property type="term" value="F:zinc ion binding"/>
    <property type="evidence" value="ECO:0007669"/>
    <property type="project" value="UniProtKB-UniRule"/>
</dbReference>
<feature type="binding site" evidence="12">
    <location>
        <position position="425"/>
    </location>
    <ligand>
        <name>Zn(2+)</name>
        <dbReference type="ChEBI" id="CHEBI:29105"/>
        <label>2</label>
    </ligand>
</feature>
<keyword evidence="3 12" id="KW-0479">Metal-binding</keyword>
<evidence type="ECO:0000256" key="9">
    <source>
        <dbReference type="ARBA" id="ARBA00023125"/>
    </source>
</evidence>
<comment type="function">
    <text evidence="12">Initiates the restart of stalled replication forks, which reloads the replicative helicase on sites other than the origin of replication. Recognizes and binds to abandoned replication forks and remodels them to uncover a helicase loading site. Promotes assembly of the primosome at these replication forks.</text>
</comment>
<evidence type="ECO:0000313" key="15">
    <source>
        <dbReference type="EMBL" id="RGU89784.1"/>
    </source>
</evidence>
<dbReference type="Pfam" id="PF18074">
    <property type="entry name" value="PriA_C"/>
    <property type="match status" value="1"/>
</dbReference>
<keyword evidence="7 12" id="KW-0862">Zinc</keyword>
<feature type="binding site" evidence="12">
    <location>
        <position position="416"/>
    </location>
    <ligand>
        <name>Zn(2+)</name>
        <dbReference type="ChEBI" id="CHEBI:29105"/>
        <label>1</label>
    </ligand>
</feature>
<keyword evidence="6 12" id="KW-0347">Helicase</keyword>
<dbReference type="Pfam" id="PF18319">
    <property type="entry name" value="Zn_ribbon_PriA"/>
    <property type="match status" value="1"/>
</dbReference>
<dbReference type="Pfam" id="PF00270">
    <property type="entry name" value="DEAD"/>
    <property type="match status" value="1"/>
</dbReference>
<protein>
    <recommendedName>
        <fullName evidence="12">Replication restart protein PriA</fullName>
    </recommendedName>
    <alternativeName>
        <fullName evidence="12">ATP-dependent DNA helicase PriA</fullName>
        <ecNumber evidence="12">5.6.2.4</ecNumber>
    </alternativeName>
    <alternativeName>
        <fullName evidence="12">DNA 3'-5' helicase PriA</fullName>
    </alternativeName>
</protein>
<evidence type="ECO:0000256" key="5">
    <source>
        <dbReference type="ARBA" id="ARBA00022801"/>
    </source>
</evidence>
<dbReference type="SMART" id="SM00490">
    <property type="entry name" value="HELICc"/>
    <property type="match status" value="1"/>
</dbReference>
<dbReference type="GO" id="GO:0003677">
    <property type="term" value="F:DNA binding"/>
    <property type="evidence" value="ECO:0007669"/>
    <property type="project" value="UniProtKB-UniRule"/>
</dbReference>
<dbReference type="PROSITE" id="PS51194">
    <property type="entry name" value="HELICASE_CTER"/>
    <property type="match status" value="1"/>
</dbReference>
<comment type="caution">
    <text evidence="15">The sequence shown here is derived from an EMBL/GenBank/DDBJ whole genome shotgun (WGS) entry which is preliminary data.</text>
</comment>